<proteinExistence type="predicted"/>
<gene>
    <name evidence="2" type="ORF">JIP62_14635</name>
</gene>
<evidence type="ECO:0000313" key="3">
    <source>
        <dbReference type="Proteomes" id="UP000595448"/>
    </source>
</evidence>
<dbReference type="EMBL" id="CP067977">
    <property type="protein sequence ID" value="QQQ18505.1"/>
    <property type="molecule type" value="Genomic_DNA"/>
</dbReference>
<feature type="transmembrane region" description="Helical" evidence="1">
    <location>
        <begin position="57"/>
        <end position="77"/>
    </location>
</feature>
<dbReference type="Proteomes" id="UP000595448">
    <property type="component" value="Chromosome"/>
</dbReference>
<keyword evidence="1" id="KW-0812">Transmembrane</keyword>
<evidence type="ECO:0000256" key="1">
    <source>
        <dbReference type="SAM" id="Phobius"/>
    </source>
</evidence>
<organism evidence="2 3">
    <name type="scientific">Brevundimonas vitisensis</name>
    <dbReference type="NCBI Taxonomy" id="2800818"/>
    <lineage>
        <taxon>Bacteria</taxon>
        <taxon>Pseudomonadati</taxon>
        <taxon>Pseudomonadota</taxon>
        <taxon>Alphaproteobacteria</taxon>
        <taxon>Caulobacterales</taxon>
        <taxon>Caulobacteraceae</taxon>
        <taxon>Brevundimonas</taxon>
    </lineage>
</organism>
<dbReference type="RefSeq" id="WP_201102875.1">
    <property type="nucleotide sequence ID" value="NZ_CP067977.1"/>
</dbReference>
<sequence length="288" mass="30851">MTMSTVDSDRKPRPRTLRFLLAACLIALGVALLGSLWTVHAPSPAQGEAAFEKVFVLVSLGLSIFALTSLVQFFVLSSRGAQSTLDFHAFFIAMASFLGVVPALIVVISASGIMDAAKAAQLAAPFEARVRERQIDFANNDELVLGSELLAPAALGQSNGIDKAYAAIEQARARQRAMDRYLADEKAKFSESLAQADIDPAVKEQAALSFGSFVSGVAAIDYEIMGLREVILNETSIALGILSRSRSWTVENGTIKLSDPASQRAFDRSVATVADLERELMVLLQGPD</sequence>
<evidence type="ECO:0000313" key="2">
    <source>
        <dbReference type="EMBL" id="QQQ18505.1"/>
    </source>
</evidence>
<accession>A0ABX7BM37</accession>
<name>A0ABX7BM37_9CAUL</name>
<protein>
    <recommendedName>
        <fullName evidence="4">DUF4407 domain-containing protein</fullName>
    </recommendedName>
</protein>
<keyword evidence="1" id="KW-0472">Membrane</keyword>
<keyword evidence="1" id="KW-1133">Transmembrane helix</keyword>
<reference evidence="2 3" key="1">
    <citation type="submission" date="2021-01" db="EMBL/GenBank/DDBJ databases">
        <title>Brevundimonas vitis sp. nov., an bacterium isolated from grape (Vitis vinifera).</title>
        <authorList>
            <person name="Jiang L."/>
            <person name="Lee J."/>
        </authorList>
    </citation>
    <scope>NUCLEOTIDE SEQUENCE [LARGE SCALE GENOMIC DNA]</scope>
    <source>
        <strain evidence="2 3">GRTSA-9</strain>
    </source>
</reference>
<keyword evidence="3" id="KW-1185">Reference proteome</keyword>
<evidence type="ECO:0008006" key="4">
    <source>
        <dbReference type="Google" id="ProtNLM"/>
    </source>
</evidence>
<feature type="transmembrane region" description="Helical" evidence="1">
    <location>
        <begin position="89"/>
        <end position="114"/>
    </location>
</feature>